<evidence type="ECO:0000313" key="7">
    <source>
        <dbReference type="Proteomes" id="UP001295740"/>
    </source>
</evidence>
<comment type="caution">
    <text evidence="6">The sequence shown here is derived from an EMBL/GenBank/DDBJ whole genome shotgun (WGS) entry which is preliminary data.</text>
</comment>
<feature type="region of interest" description="Disordered" evidence="3">
    <location>
        <begin position="653"/>
        <end position="737"/>
    </location>
</feature>
<feature type="chain" id="PRO_5042522390" evidence="5">
    <location>
        <begin position="22"/>
        <end position="873"/>
    </location>
</feature>
<reference evidence="6" key="1">
    <citation type="submission" date="2023-10" db="EMBL/GenBank/DDBJ databases">
        <authorList>
            <person name="Hackl T."/>
        </authorList>
    </citation>
    <scope>NUCLEOTIDE SEQUENCE</scope>
</reference>
<protein>
    <submittedName>
        <fullName evidence="6">Uu.00g023800.m01.CDS01</fullName>
    </submittedName>
</protein>
<evidence type="ECO:0000256" key="1">
    <source>
        <dbReference type="ARBA" id="ARBA00022441"/>
    </source>
</evidence>
<keyword evidence="7" id="KW-1185">Reference proteome</keyword>
<dbReference type="InterPro" id="IPR015915">
    <property type="entry name" value="Kelch-typ_b-propeller"/>
</dbReference>
<feature type="transmembrane region" description="Helical" evidence="4">
    <location>
        <begin position="519"/>
        <end position="543"/>
    </location>
</feature>
<dbReference type="PANTHER" id="PTHR46228">
    <property type="entry name" value="KELCH DOMAIN-CONTAINING PROTEIN"/>
    <property type="match status" value="1"/>
</dbReference>
<keyword evidence="4" id="KW-0812">Transmembrane</keyword>
<evidence type="ECO:0000256" key="4">
    <source>
        <dbReference type="SAM" id="Phobius"/>
    </source>
</evidence>
<gene>
    <name evidence="6" type="ORF">KHLLAP_LOCUS14729</name>
</gene>
<dbReference type="EMBL" id="CAUWAG010000020">
    <property type="protein sequence ID" value="CAJ2514261.1"/>
    <property type="molecule type" value="Genomic_DNA"/>
</dbReference>
<keyword evidence="5" id="KW-0732">Signal</keyword>
<feature type="region of interest" description="Disordered" evidence="3">
    <location>
        <begin position="754"/>
        <end position="873"/>
    </location>
</feature>
<feature type="compositionally biased region" description="Low complexity" evidence="3">
    <location>
        <begin position="754"/>
        <end position="763"/>
    </location>
</feature>
<name>A0AAI8VU95_9PEZI</name>
<keyword evidence="1" id="KW-0880">Kelch repeat</keyword>
<accession>A0AAI8VU95</accession>
<keyword evidence="2" id="KW-0677">Repeat</keyword>
<keyword evidence="4" id="KW-1133">Transmembrane helix</keyword>
<feature type="signal peptide" evidence="5">
    <location>
        <begin position="1"/>
        <end position="21"/>
    </location>
</feature>
<evidence type="ECO:0000313" key="6">
    <source>
        <dbReference type="EMBL" id="CAJ2514261.1"/>
    </source>
</evidence>
<feature type="compositionally biased region" description="Basic and acidic residues" evidence="3">
    <location>
        <begin position="859"/>
        <end position="873"/>
    </location>
</feature>
<organism evidence="6 7">
    <name type="scientific">Anthostomella pinea</name>
    <dbReference type="NCBI Taxonomy" id="933095"/>
    <lineage>
        <taxon>Eukaryota</taxon>
        <taxon>Fungi</taxon>
        <taxon>Dikarya</taxon>
        <taxon>Ascomycota</taxon>
        <taxon>Pezizomycotina</taxon>
        <taxon>Sordariomycetes</taxon>
        <taxon>Xylariomycetidae</taxon>
        <taxon>Xylariales</taxon>
        <taxon>Xylariaceae</taxon>
        <taxon>Anthostomella</taxon>
    </lineage>
</organism>
<dbReference type="Proteomes" id="UP001295740">
    <property type="component" value="Unassembled WGS sequence"/>
</dbReference>
<sequence length="873" mass="92394">MYWSSIAGLALAASLASTVHGQQSGWQQNQVNATMCTWSALRVAVLKDTVYMDGGYIFWLPGMADGTYGSPMQDGNPLGLIYTLNFSTPFNTSTNVSLILQTLSKAPNGGAANNFAPNYYDGALLGNSDEIFLYGGLLTPLDTYSEPDGDQVLSYQASMYGPDHTFHAGFLNAKLPDGVTRYVTYGGAANAPSENKAWYFGGYRSPSWGEIYYPSTTNASVLPTNVSDTLITLDMAEQGHETWSNKTLPTGTPSRANPSVVWVPVGAQGILVVLGGVSYPNYDSPTFTSQNEAQSARDGTSYMSNIDVYDIANDVWYQQPTIAAPPPLALGCAVVVPAQDYSSYNIYYYGGYDGVHQDADFNDDVWILTLPSFMWMKISSGTAGHGRAGHQCVMPYSDQMVTIGGSISSKGGGTSCLDGGLLDVFNLTSGKWQDSYDPDSWNEYGVPEMIHLMIGGDFTGGATMTTPTPTGWAKTELASVFATTYPTSKMTTYYPYGTQGAGGASRGAASSGGGGMPSWVAPVLGTVLGLVFVTAVVVAILLYRRRKLLQNRNGGGDNPTDENQSRILSWVRGQEGKAPTVTSGDPSTFGDMESRNVTPMHALGHPGGHGQQEIKMEAQEMADTALVELMDTSPRAELGDTALTPVDIINKHTHFGDNPSTPHALSTPTNPSVFTGSRDYASSISFANNAGPLPPPPTHQERPDSPSLGGGPPRSQPGSAAGGAAQPGTPLRTPIVSGVSGISDREATHLRNISDPSVMSSSPPSTPPPAHVGGFHHQAGNPQHYNTYHNEHHNNNNSVGNLQHAGAPLSSPSPPTPTTADAPDYVSMHSAANASPLARNLTGYGGSVRSANSPLRRSVFRESTDDLGDKGHR</sequence>
<dbReference type="AlphaFoldDB" id="A0AAI8VU95"/>
<evidence type="ECO:0000256" key="3">
    <source>
        <dbReference type="SAM" id="MobiDB-lite"/>
    </source>
</evidence>
<feature type="compositionally biased region" description="Low complexity" evidence="3">
    <location>
        <begin position="716"/>
        <end position="730"/>
    </location>
</feature>
<feature type="compositionally biased region" description="Polar residues" evidence="3">
    <location>
        <begin position="658"/>
        <end position="688"/>
    </location>
</feature>
<dbReference type="PANTHER" id="PTHR46228:SF2">
    <property type="entry name" value="KELCH REPEAT PROTEIN (AFU_ORTHOLOGUE AFUA_4G14350)"/>
    <property type="match status" value="1"/>
</dbReference>
<keyword evidence="4" id="KW-0472">Membrane</keyword>
<proteinExistence type="predicted"/>
<dbReference type="SUPFAM" id="SSF117281">
    <property type="entry name" value="Kelch motif"/>
    <property type="match status" value="1"/>
</dbReference>
<evidence type="ECO:0000256" key="5">
    <source>
        <dbReference type="SAM" id="SignalP"/>
    </source>
</evidence>
<evidence type="ECO:0000256" key="2">
    <source>
        <dbReference type="ARBA" id="ARBA00022737"/>
    </source>
</evidence>